<sequence length="303" mass="31933">MFCSKCGTRVPDGSKFCPGCGAPLPGQPAQVAVPQRPDGFQATSAEGSQPSAGPQPPKKSKAPIIVCAVVAVVAIAAVAVFALMPKGGGADSNGVAPAGDAPASTEAVEQGTPWTSMDLSGNGYTHEFGIALDEPDGTLGPVTIYDQDQVVAGDITSNSNGDENLMCLDYGDINWGSWGPDSFRNADSGSDKECTLLVPGDATVENPWGRWAFIATCDDYSSGDQYLFTRSTTLELNEDGTGSYEFAAMWGDYVTCEVADPSDENYDPSKADNSFVHSFTWERSGNTFDITFDNGNTYTLTFE</sequence>
<dbReference type="Pfam" id="PF13240">
    <property type="entry name" value="Zn_Ribbon_1"/>
    <property type="match status" value="1"/>
</dbReference>
<evidence type="ECO:0000259" key="3">
    <source>
        <dbReference type="Pfam" id="PF13240"/>
    </source>
</evidence>
<feature type="compositionally biased region" description="Polar residues" evidence="1">
    <location>
        <begin position="41"/>
        <end position="52"/>
    </location>
</feature>
<dbReference type="InterPro" id="IPR026870">
    <property type="entry name" value="Zinc_ribbon_dom"/>
</dbReference>
<evidence type="ECO:0000256" key="1">
    <source>
        <dbReference type="SAM" id="MobiDB-lite"/>
    </source>
</evidence>
<dbReference type="EMBL" id="AP019367">
    <property type="protein sequence ID" value="BBH49790.1"/>
    <property type="molecule type" value="Genomic_DNA"/>
</dbReference>
<keyword evidence="2" id="KW-0472">Membrane</keyword>
<dbReference type="KEGG" id="pcat:Pcatena_03770"/>
<reference evidence="5" key="1">
    <citation type="submission" date="2018-11" db="EMBL/GenBank/DDBJ databases">
        <title>Comparative genomics of Parolsenella catena and Libanicoccus massiliensis: Reclassification of Libanicoccus massiliensis as Parolsenella massiliensis comb. nov.</title>
        <authorList>
            <person name="Sakamoto M."/>
            <person name="Ikeyama N."/>
            <person name="Murakami T."/>
            <person name="Mori H."/>
            <person name="Yuki M."/>
            <person name="Ohkuma M."/>
        </authorList>
    </citation>
    <scope>NUCLEOTIDE SEQUENCE [LARGE SCALE GENOMIC DNA]</scope>
    <source>
        <strain evidence="5">JCM 31932</strain>
    </source>
</reference>
<dbReference type="Proteomes" id="UP000273154">
    <property type="component" value="Chromosome"/>
</dbReference>
<keyword evidence="5" id="KW-1185">Reference proteome</keyword>
<accession>A0A3G9K9M0</accession>
<keyword evidence="2" id="KW-0812">Transmembrane</keyword>
<dbReference type="OrthoDB" id="3196917at2"/>
<evidence type="ECO:0000313" key="5">
    <source>
        <dbReference type="Proteomes" id="UP000273154"/>
    </source>
</evidence>
<dbReference type="RefSeq" id="WP_126421145.1">
    <property type="nucleotide sequence ID" value="NZ_AP019367.1"/>
</dbReference>
<evidence type="ECO:0000256" key="2">
    <source>
        <dbReference type="SAM" id="Phobius"/>
    </source>
</evidence>
<dbReference type="GeneID" id="88848520"/>
<feature type="transmembrane region" description="Helical" evidence="2">
    <location>
        <begin position="64"/>
        <end position="84"/>
    </location>
</feature>
<evidence type="ECO:0000313" key="4">
    <source>
        <dbReference type="EMBL" id="BBH49790.1"/>
    </source>
</evidence>
<proteinExistence type="predicted"/>
<protein>
    <recommendedName>
        <fullName evidence="3">Zinc-ribbon domain-containing protein</fullName>
    </recommendedName>
</protein>
<organism evidence="4 5">
    <name type="scientific">Parolsenella catena</name>
    <dbReference type="NCBI Taxonomy" id="2003188"/>
    <lineage>
        <taxon>Bacteria</taxon>
        <taxon>Bacillati</taxon>
        <taxon>Actinomycetota</taxon>
        <taxon>Coriobacteriia</taxon>
        <taxon>Coriobacteriales</taxon>
        <taxon>Atopobiaceae</taxon>
        <taxon>Parolsenella</taxon>
    </lineage>
</organism>
<gene>
    <name evidence="4" type="ORF">Pcatena_03770</name>
</gene>
<feature type="domain" description="Zinc-ribbon" evidence="3">
    <location>
        <begin position="2"/>
        <end position="24"/>
    </location>
</feature>
<feature type="region of interest" description="Disordered" evidence="1">
    <location>
        <begin position="39"/>
        <end position="59"/>
    </location>
</feature>
<name>A0A3G9K9M0_9ACTN</name>
<feature type="region of interest" description="Disordered" evidence="1">
    <location>
        <begin position="95"/>
        <end position="116"/>
    </location>
</feature>
<keyword evidence="2" id="KW-1133">Transmembrane helix</keyword>
<dbReference type="AlphaFoldDB" id="A0A3G9K9M0"/>